<evidence type="ECO:0000256" key="1">
    <source>
        <dbReference type="ARBA" id="ARBA00005755"/>
    </source>
</evidence>
<reference evidence="11" key="1">
    <citation type="journal article" date="2022" name="Cell">
        <title>Repeat-based holocentromeres influence genome architecture and karyotype evolution.</title>
        <authorList>
            <person name="Hofstatter P.G."/>
            <person name="Thangavel G."/>
            <person name="Lux T."/>
            <person name="Neumann P."/>
            <person name="Vondrak T."/>
            <person name="Novak P."/>
            <person name="Zhang M."/>
            <person name="Costa L."/>
            <person name="Castellani M."/>
            <person name="Scott A."/>
            <person name="Toegelov H."/>
            <person name="Fuchs J."/>
            <person name="Mata-Sucre Y."/>
            <person name="Dias Y."/>
            <person name="Vanzela A.L.L."/>
            <person name="Huettel B."/>
            <person name="Almeida C.C.S."/>
            <person name="Simkova H."/>
            <person name="Souza G."/>
            <person name="Pedrosa-Harand A."/>
            <person name="Macas J."/>
            <person name="Mayer K.F.X."/>
            <person name="Houben A."/>
            <person name="Marques A."/>
        </authorList>
    </citation>
    <scope>NUCLEOTIDE SEQUENCE</scope>
    <source>
        <strain evidence="11">RhyBre1mFocal</strain>
    </source>
</reference>
<accession>A0A9P9Z3C0</accession>
<dbReference type="SUPFAM" id="SSF56672">
    <property type="entry name" value="DNA/RNA polymerases"/>
    <property type="match status" value="1"/>
</dbReference>
<feature type="domain" description="DNA-directed DNA polymerase family B mitochondria/virus" evidence="9">
    <location>
        <begin position="1"/>
        <end position="104"/>
    </location>
</feature>
<comment type="catalytic activity">
    <reaction evidence="8">
        <text>DNA(n) + a 2'-deoxyribonucleoside 5'-triphosphate = DNA(n+1) + diphosphate</text>
        <dbReference type="Rhea" id="RHEA:22508"/>
        <dbReference type="Rhea" id="RHEA-COMP:17339"/>
        <dbReference type="Rhea" id="RHEA-COMP:17340"/>
        <dbReference type="ChEBI" id="CHEBI:33019"/>
        <dbReference type="ChEBI" id="CHEBI:61560"/>
        <dbReference type="ChEBI" id="CHEBI:173112"/>
        <dbReference type="EC" id="2.7.7.7"/>
    </reaction>
</comment>
<evidence type="ECO:0000256" key="4">
    <source>
        <dbReference type="ARBA" id="ARBA00022695"/>
    </source>
</evidence>
<organism evidence="11 14">
    <name type="scientific">Rhynchospora breviuscula</name>
    <dbReference type="NCBI Taxonomy" id="2022672"/>
    <lineage>
        <taxon>Eukaryota</taxon>
        <taxon>Viridiplantae</taxon>
        <taxon>Streptophyta</taxon>
        <taxon>Embryophyta</taxon>
        <taxon>Tracheophyta</taxon>
        <taxon>Spermatophyta</taxon>
        <taxon>Magnoliopsida</taxon>
        <taxon>Liliopsida</taxon>
        <taxon>Poales</taxon>
        <taxon>Cyperaceae</taxon>
        <taxon>Cyperoideae</taxon>
        <taxon>Rhynchosporeae</taxon>
        <taxon>Rhynchospora</taxon>
    </lineage>
</organism>
<gene>
    <name evidence="13" type="ORF">LUZ63_021969</name>
    <name evidence="12" type="ORF">LUZ63_023041</name>
    <name evidence="11" type="ORF">LUZ63_023788</name>
    <name evidence="10" type="ORF">LUZ63_024012</name>
</gene>
<evidence type="ECO:0000313" key="11">
    <source>
        <dbReference type="EMBL" id="KAJ1680991.1"/>
    </source>
</evidence>
<keyword evidence="3" id="KW-0808">Transferase</keyword>
<evidence type="ECO:0000313" key="13">
    <source>
        <dbReference type="EMBL" id="KAJ1682811.1"/>
    </source>
</evidence>
<evidence type="ECO:0000313" key="14">
    <source>
        <dbReference type="Proteomes" id="UP001151287"/>
    </source>
</evidence>
<evidence type="ECO:0000256" key="2">
    <source>
        <dbReference type="ARBA" id="ARBA00012417"/>
    </source>
</evidence>
<keyword evidence="14" id="KW-1185">Reference proteome</keyword>
<evidence type="ECO:0000256" key="7">
    <source>
        <dbReference type="ARBA" id="ARBA00023125"/>
    </source>
</evidence>
<keyword evidence="4" id="KW-0548">Nucleotidyltransferase</keyword>
<evidence type="ECO:0000313" key="10">
    <source>
        <dbReference type="EMBL" id="KAJ1680767.1"/>
    </source>
</evidence>
<dbReference type="InterPro" id="IPR004868">
    <property type="entry name" value="DNA-dir_DNA_pol_B_mt/vir"/>
</dbReference>
<proteinExistence type="inferred from homology"/>
<keyword evidence="5" id="KW-0235">DNA replication</keyword>
<evidence type="ECO:0000313" key="12">
    <source>
        <dbReference type="EMBL" id="KAJ1681739.1"/>
    </source>
</evidence>
<dbReference type="GO" id="GO:0003677">
    <property type="term" value="F:DNA binding"/>
    <property type="evidence" value="ECO:0007669"/>
    <property type="project" value="UniProtKB-KW"/>
</dbReference>
<dbReference type="InterPro" id="IPR043502">
    <property type="entry name" value="DNA/RNA_pol_sf"/>
</dbReference>
<protein>
    <recommendedName>
        <fullName evidence="2">DNA-directed DNA polymerase</fullName>
        <ecNumber evidence="2">2.7.7.7</ecNumber>
    </recommendedName>
</protein>
<dbReference type="GO" id="GO:0006260">
    <property type="term" value="P:DNA replication"/>
    <property type="evidence" value="ECO:0007669"/>
    <property type="project" value="UniProtKB-KW"/>
</dbReference>
<evidence type="ECO:0000256" key="8">
    <source>
        <dbReference type="ARBA" id="ARBA00049244"/>
    </source>
</evidence>
<keyword evidence="7" id="KW-0238">DNA-binding</keyword>
<dbReference type="GO" id="GO:0000166">
    <property type="term" value="F:nucleotide binding"/>
    <property type="evidence" value="ECO:0007669"/>
    <property type="project" value="InterPro"/>
</dbReference>
<dbReference type="EMBL" id="JAMQYH010001364">
    <property type="protein sequence ID" value="KAJ1680767.1"/>
    <property type="molecule type" value="Genomic_DNA"/>
</dbReference>
<evidence type="ECO:0000259" key="9">
    <source>
        <dbReference type="Pfam" id="PF03175"/>
    </source>
</evidence>
<dbReference type="Proteomes" id="UP001151287">
    <property type="component" value="Unassembled WGS sequence"/>
</dbReference>
<dbReference type="InterPro" id="IPR023211">
    <property type="entry name" value="DNA_pol_palm_dom_sf"/>
</dbReference>
<dbReference type="OrthoDB" id="694526at2759"/>
<comment type="caution">
    <text evidence="11">The sequence shown here is derived from an EMBL/GenBank/DDBJ whole genome shotgun (WGS) entry which is preliminary data.</text>
</comment>
<dbReference type="Gene3D" id="3.90.1600.10">
    <property type="entry name" value="Palm domain of DNA polymerase"/>
    <property type="match status" value="1"/>
</dbReference>
<sequence>MLKAQEIHWKEYQIDISKRITLSSLAFTIFRLAYYAEAPISIPSSNADQFIRRGYYGGNAVVYIPRGMNLFYYDVNSLDPFVMLNSPMPTGKGVWHGDLQNKKLAAEVLLKHLWNVHQL</sequence>
<keyword evidence="6" id="KW-0239">DNA-directed DNA polymerase</keyword>
<dbReference type="Pfam" id="PF03175">
    <property type="entry name" value="DNA_pol_B_2"/>
    <property type="match status" value="1"/>
</dbReference>
<dbReference type="EMBL" id="JAMQYH010000933">
    <property type="protein sequence ID" value="KAJ1681739.1"/>
    <property type="molecule type" value="Genomic_DNA"/>
</dbReference>
<dbReference type="GO" id="GO:0003887">
    <property type="term" value="F:DNA-directed DNA polymerase activity"/>
    <property type="evidence" value="ECO:0007669"/>
    <property type="project" value="UniProtKB-KW"/>
</dbReference>
<comment type="similarity">
    <text evidence="1">Belongs to the DNA polymerase type-B family.</text>
</comment>
<dbReference type="AlphaFoldDB" id="A0A9P9Z3C0"/>
<evidence type="ECO:0000256" key="3">
    <source>
        <dbReference type="ARBA" id="ARBA00022679"/>
    </source>
</evidence>
<dbReference type="EMBL" id="JAMQYH010001241">
    <property type="protein sequence ID" value="KAJ1680991.1"/>
    <property type="molecule type" value="Genomic_DNA"/>
</dbReference>
<dbReference type="EC" id="2.7.7.7" evidence="2"/>
<evidence type="ECO:0000256" key="6">
    <source>
        <dbReference type="ARBA" id="ARBA00022932"/>
    </source>
</evidence>
<name>A0A9P9Z3C0_9POAL</name>
<evidence type="ECO:0000256" key="5">
    <source>
        <dbReference type="ARBA" id="ARBA00022705"/>
    </source>
</evidence>
<dbReference type="EMBL" id="JAMQYH010000481">
    <property type="protein sequence ID" value="KAJ1682811.1"/>
    <property type="molecule type" value="Genomic_DNA"/>
</dbReference>